<organism evidence="9 10">
    <name type="scientific">Necator americanus</name>
    <name type="common">Human hookworm</name>
    <dbReference type="NCBI Taxonomy" id="51031"/>
    <lineage>
        <taxon>Eukaryota</taxon>
        <taxon>Metazoa</taxon>
        <taxon>Ecdysozoa</taxon>
        <taxon>Nematoda</taxon>
        <taxon>Chromadorea</taxon>
        <taxon>Rhabditida</taxon>
        <taxon>Rhabditina</taxon>
        <taxon>Rhabditomorpha</taxon>
        <taxon>Strongyloidea</taxon>
        <taxon>Ancylostomatidae</taxon>
        <taxon>Bunostominae</taxon>
        <taxon>Necator</taxon>
    </lineage>
</organism>
<keyword evidence="7 8" id="KW-0472">Membrane</keyword>
<dbReference type="OMA" id="IMTHIWS"/>
<reference evidence="10" key="1">
    <citation type="journal article" date="2014" name="Nat. Genet.">
        <title>Genome of the human hookworm Necator americanus.</title>
        <authorList>
            <person name="Tang Y.T."/>
            <person name="Gao X."/>
            <person name="Rosa B.A."/>
            <person name="Abubucker S."/>
            <person name="Hallsworth-Pepin K."/>
            <person name="Martin J."/>
            <person name="Tyagi R."/>
            <person name="Heizer E."/>
            <person name="Zhang X."/>
            <person name="Bhonagiri-Palsikar V."/>
            <person name="Minx P."/>
            <person name="Warren W.C."/>
            <person name="Wang Q."/>
            <person name="Zhan B."/>
            <person name="Hotez P.J."/>
            <person name="Sternberg P.W."/>
            <person name="Dougall A."/>
            <person name="Gaze S.T."/>
            <person name="Mulvenna J."/>
            <person name="Sotillo J."/>
            <person name="Ranganathan S."/>
            <person name="Rabelo E.M."/>
            <person name="Wilson R.K."/>
            <person name="Felgner P.L."/>
            <person name="Bethony J."/>
            <person name="Hawdon J.M."/>
            <person name="Gasser R.B."/>
            <person name="Loukas A."/>
            <person name="Mitreva M."/>
        </authorList>
    </citation>
    <scope>NUCLEOTIDE SEQUENCE [LARGE SCALE GENOMIC DNA]</scope>
</reference>
<dbReference type="InterPro" id="IPR018732">
    <property type="entry name" value="Dpy-19/Dpy-19-like"/>
</dbReference>
<proteinExistence type="inferred from homology"/>
<comment type="subcellular location">
    <subcellularLocation>
        <location evidence="1">Membrane</location>
        <topology evidence="1">Multi-pass membrane protein</topology>
    </subcellularLocation>
</comment>
<evidence type="ECO:0000256" key="8">
    <source>
        <dbReference type="SAM" id="Phobius"/>
    </source>
</evidence>
<dbReference type="GO" id="GO:0005637">
    <property type="term" value="C:nuclear inner membrane"/>
    <property type="evidence" value="ECO:0007669"/>
    <property type="project" value="TreeGrafter"/>
</dbReference>
<dbReference type="KEGG" id="nai:NECAME_11143"/>
<keyword evidence="5 8" id="KW-0812">Transmembrane</keyword>
<feature type="transmembrane region" description="Helical" evidence="8">
    <location>
        <begin position="56"/>
        <end position="73"/>
    </location>
</feature>
<name>W2T5L2_NECAM</name>
<evidence type="ECO:0000256" key="2">
    <source>
        <dbReference type="ARBA" id="ARBA00008744"/>
    </source>
</evidence>
<evidence type="ECO:0000256" key="3">
    <source>
        <dbReference type="ARBA" id="ARBA00022676"/>
    </source>
</evidence>
<accession>W2T5L2</accession>
<dbReference type="PANTHER" id="PTHR31488">
    <property type="entry name" value="DPY-19-LIKE 1, LIKE (H. SAPIENS)"/>
    <property type="match status" value="1"/>
</dbReference>
<evidence type="ECO:0000313" key="10">
    <source>
        <dbReference type="Proteomes" id="UP000053676"/>
    </source>
</evidence>
<feature type="transmembrane region" description="Helical" evidence="8">
    <location>
        <begin position="7"/>
        <end position="25"/>
    </location>
</feature>
<comment type="similarity">
    <text evidence="2">Belongs to the dpy-19 family.</text>
</comment>
<evidence type="ECO:0000256" key="4">
    <source>
        <dbReference type="ARBA" id="ARBA00022679"/>
    </source>
</evidence>
<evidence type="ECO:0000256" key="7">
    <source>
        <dbReference type="ARBA" id="ARBA00023136"/>
    </source>
</evidence>
<keyword evidence="10" id="KW-1185">Reference proteome</keyword>
<evidence type="ECO:0000313" key="9">
    <source>
        <dbReference type="EMBL" id="ETN77290.1"/>
    </source>
</evidence>
<dbReference type="GO" id="GO:0000030">
    <property type="term" value="F:mannosyltransferase activity"/>
    <property type="evidence" value="ECO:0007669"/>
    <property type="project" value="TreeGrafter"/>
</dbReference>
<dbReference type="PANTHER" id="PTHR31488:SF1">
    <property type="entry name" value="C-MANNOSYLTRANSFERASE DPY19L1"/>
    <property type="match status" value="1"/>
</dbReference>
<keyword evidence="6 8" id="KW-1133">Transmembrane helix</keyword>
<evidence type="ECO:0000256" key="1">
    <source>
        <dbReference type="ARBA" id="ARBA00004141"/>
    </source>
</evidence>
<dbReference type="OrthoDB" id="6019623at2759"/>
<feature type="transmembrane region" description="Helical" evidence="8">
    <location>
        <begin position="31"/>
        <end position="49"/>
    </location>
</feature>
<dbReference type="STRING" id="51031.W2T5L2"/>
<evidence type="ECO:0000256" key="6">
    <source>
        <dbReference type="ARBA" id="ARBA00022989"/>
    </source>
</evidence>
<gene>
    <name evidence="9" type="ORF">NECAME_11143</name>
</gene>
<evidence type="ECO:0000256" key="5">
    <source>
        <dbReference type="ARBA" id="ARBA00022692"/>
    </source>
</evidence>
<sequence>MFRNQCSGALYSMAVALFGIFAMLFWQFTQFAFFTQVGCLFIVYAFDFVPRRTMETLLNAHLVTFVVACLMLFGNEMLLTSLYIASIMASLILVQMDPILDKISFRPLYVAVSSSCFVAATLGIKIDSNHVKVEVAFVISVMSTCAIFRAIKIALDKRIHAVLVVGMIAAMAFEGNANIEKQLRIKGEYSNPEQEQLFDWILKKTKPNDVFCGTMPVMANVKLSTLRPILNHPHYEDVGIRERTKKVYAIFSRKPIHEVHGTLKQMGANYLVLQLFNCATEPNKPYCAYRGMWDEDDKENIGRVSNCDLINAAVTQHSPESEDLIYKHTIVVVA</sequence>
<keyword evidence="3" id="KW-0328">Glycosyltransferase</keyword>
<dbReference type="Pfam" id="PF10034">
    <property type="entry name" value="Dpy19"/>
    <property type="match status" value="2"/>
</dbReference>
<keyword evidence="4" id="KW-0808">Transferase</keyword>
<protein>
    <submittedName>
        <fullName evidence="9">Uncharacterized protein</fullName>
    </submittedName>
</protein>
<dbReference type="AlphaFoldDB" id="W2T5L2"/>
<dbReference type="Proteomes" id="UP000053676">
    <property type="component" value="Unassembled WGS sequence"/>
</dbReference>
<dbReference type="EMBL" id="KI660179">
    <property type="protein sequence ID" value="ETN77290.1"/>
    <property type="molecule type" value="Genomic_DNA"/>
</dbReference>